<keyword evidence="1" id="KW-1133">Transmembrane helix</keyword>
<dbReference type="OrthoDB" id="435333at2759"/>
<dbReference type="AlphaFoldDB" id="A0A9P1BHH9"/>
<protein>
    <submittedName>
        <fullName evidence="2">Uncharacterized protein</fullName>
    </submittedName>
</protein>
<dbReference type="EMBL" id="CAMXCT030000036">
    <property type="protein sequence ID" value="CAL4760122.1"/>
    <property type="molecule type" value="Genomic_DNA"/>
</dbReference>
<evidence type="ECO:0000313" key="4">
    <source>
        <dbReference type="Proteomes" id="UP001152797"/>
    </source>
</evidence>
<feature type="transmembrane region" description="Helical" evidence="1">
    <location>
        <begin position="111"/>
        <end position="133"/>
    </location>
</feature>
<dbReference type="Proteomes" id="UP001152797">
    <property type="component" value="Unassembled WGS sequence"/>
</dbReference>
<dbReference type="InterPro" id="IPR009030">
    <property type="entry name" value="Growth_fac_rcpt_cys_sf"/>
</dbReference>
<comment type="caution">
    <text evidence="2">The sequence shown here is derived from an EMBL/GenBank/DDBJ whole genome shotgun (WGS) entry which is preliminary data.</text>
</comment>
<reference evidence="2" key="1">
    <citation type="submission" date="2022-10" db="EMBL/GenBank/DDBJ databases">
        <authorList>
            <person name="Chen Y."/>
            <person name="Dougan E. K."/>
            <person name="Chan C."/>
            <person name="Rhodes N."/>
            <person name="Thang M."/>
        </authorList>
    </citation>
    <scope>NUCLEOTIDE SEQUENCE</scope>
</reference>
<organism evidence="2">
    <name type="scientific">Cladocopium goreaui</name>
    <dbReference type="NCBI Taxonomy" id="2562237"/>
    <lineage>
        <taxon>Eukaryota</taxon>
        <taxon>Sar</taxon>
        <taxon>Alveolata</taxon>
        <taxon>Dinophyceae</taxon>
        <taxon>Suessiales</taxon>
        <taxon>Symbiodiniaceae</taxon>
        <taxon>Cladocopium</taxon>
    </lineage>
</organism>
<evidence type="ECO:0000313" key="2">
    <source>
        <dbReference type="EMBL" id="CAI3972810.1"/>
    </source>
</evidence>
<keyword evidence="4" id="KW-1185">Reference proteome</keyword>
<evidence type="ECO:0000313" key="3">
    <source>
        <dbReference type="EMBL" id="CAL4760122.1"/>
    </source>
</evidence>
<dbReference type="EMBL" id="CAMXCT020000036">
    <property type="protein sequence ID" value="CAL1126185.1"/>
    <property type="molecule type" value="Genomic_DNA"/>
</dbReference>
<evidence type="ECO:0000256" key="1">
    <source>
        <dbReference type="SAM" id="Phobius"/>
    </source>
</evidence>
<keyword evidence="1" id="KW-0472">Membrane</keyword>
<gene>
    <name evidence="2" type="ORF">C1SCF055_LOCUS1355</name>
</gene>
<keyword evidence="1" id="KW-0812">Transmembrane</keyword>
<sequence length="569" mass="63689">MESMFWGAKAFAQPIGSWKTSSLKRHDLMHHALLPPCQPGRAPGQNALMCERCGVGQYSTGDSCQGCPPGSVPSEHRDTCEDCPVLQYSVSGADSCLACDLPLALVDNKCVWWHLPVVAITLLPLAVAVHLLLRCLRSRREKKIACVMKEVYDELWDEGPTTLATYTQKLASLGLQKTQIQQRFCEMRALQSERAGVSIAYLLSGEFTQLAADRSGKDEPTFMDLKTAFWLSEQPIGRDIICPRDGEAGCALVDWIPREHRRQQTHFMSWTWKYTLQQVQSALQMFGDGLVGPCYFYVCFFVNNQFRILLEQTAAGSDNLEAVFEDNLKRIGKMVAILDTWDRPVYLSRIWTVFEQFVASTIKIEVQFVMPKATAKQLQGEIASGSEGIDRVIDALSEVDSARAEAWKLEDELKVKSMIKDTVGFRYVDSHVTNVMTTWIGKVVEQTCRELLDKALAKKALANGDGGNGQVILSAWHAAMIEIRQGTGMLIQVDRFRVLAVIQFAMGTDAGHCTETLSEFDCMDFVPLGCVKPDFYKGRVAYSVAPSETFLHEERKKRIRGPTFHIIST</sequence>
<name>A0A9P1BHH9_9DINO</name>
<accession>A0A9P1BHH9</accession>
<reference evidence="3 4" key="2">
    <citation type="submission" date="2024-05" db="EMBL/GenBank/DDBJ databases">
        <authorList>
            <person name="Chen Y."/>
            <person name="Shah S."/>
            <person name="Dougan E. K."/>
            <person name="Thang M."/>
            <person name="Chan C."/>
        </authorList>
    </citation>
    <scope>NUCLEOTIDE SEQUENCE [LARGE SCALE GENOMIC DNA]</scope>
</reference>
<dbReference type="EMBL" id="CAMXCT010000036">
    <property type="protein sequence ID" value="CAI3972810.1"/>
    <property type="molecule type" value="Genomic_DNA"/>
</dbReference>
<dbReference type="SUPFAM" id="SSF57184">
    <property type="entry name" value="Growth factor receptor domain"/>
    <property type="match status" value="1"/>
</dbReference>
<proteinExistence type="predicted"/>